<dbReference type="InterPro" id="IPR002401">
    <property type="entry name" value="Cyt_P450_E_grp-I"/>
</dbReference>
<dbReference type="InterPro" id="IPR002933">
    <property type="entry name" value="Peptidase_M20"/>
</dbReference>
<evidence type="ECO:0000256" key="1">
    <source>
        <dbReference type="ARBA" id="ARBA00006247"/>
    </source>
</evidence>
<evidence type="ECO:0000256" key="2">
    <source>
        <dbReference type="ARBA" id="ARBA00022670"/>
    </source>
</evidence>
<dbReference type="SUPFAM" id="SSF53187">
    <property type="entry name" value="Zn-dependent exopeptidases"/>
    <property type="match status" value="1"/>
</dbReference>
<dbReference type="Proteomes" id="UP000566819">
    <property type="component" value="Unassembled WGS sequence"/>
</dbReference>
<keyword evidence="3 5" id="KW-0479">Metal-binding</keyword>
<dbReference type="GO" id="GO:0020037">
    <property type="term" value="F:heme binding"/>
    <property type="evidence" value="ECO:0007669"/>
    <property type="project" value="InterPro"/>
</dbReference>
<dbReference type="GO" id="GO:0005506">
    <property type="term" value="F:iron ion binding"/>
    <property type="evidence" value="ECO:0007669"/>
    <property type="project" value="InterPro"/>
</dbReference>
<dbReference type="AlphaFoldDB" id="A0A8H4RCI7"/>
<protein>
    <recommendedName>
        <fullName evidence="8">Peptidase M20 dimerisation domain-containing protein</fullName>
    </recommendedName>
</protein>
<reference evidence="6 7" key="1">
    <citation type="submission" date="2020-03" db="EMBL/GenBank/DDBJ databases">
        <title>Draft Genome Sequence of Cudoniella acicularis.</title>
        <authorList>
            <person name="Buettner E."/>
            <person name="Kellner H."/>
        </authorList>
    </citation>
    <scope>NUCLEOTIDE SEQUENCE [LARGE SCALE GENOMIC DNA]</scope>
    <source>
        <strain evidence="6 7">DSM 108380</strain>
    </source>
</reference>
<evidence type="ECO:0000256" key="5">
    <source>
        <dbReference type="PIRSR" id="PIRSR602401-1"/>
    </source>
</evidence>
<dbReference type="OrthoDB" id="7832001at2759"/>
<gene>
    <name evidence="6" type="ORF">G7Y89_g11120</name>
</gene>
<feature type="binding site" description="axial binding residue" evidence="5">
    <location>
        <position position="460"/>
    </location>
    <ligand>
        <name>heme</name>
        <dbReference type="ChEBI" id="CHEBI:30413"/>
    </ligand>
    <ligandPart>
        <name>Fe</name>
        <dbReference type="ChEBI" id="CHEBI:18248"/>
    </ligandPart>
</feature>
<dbReference type="Pfam" id="PF01546">
    <property type="entry name" value="Peptidase_M20"/>
    <property type="match status" value="1"/>
</dbReference>
<name>A0A8H4RCI7_9HELO</name>
<evidence type="ECO:0000256" key="4">
    <source>
        <dbReference type="ARBA" id="ARBA00022801"/>
    </source>
</evidence>
<dbReference type="GO" id="GO:0008233">
    <property type="term" value="F:peptidase activity"/>
    <property type="evidence" value="ECO:0007669"/>
    <property type="project" value="UniProtKB-KW"/>
</dbReference>
<comment type="similarity">
    <text evidence="1">Belongs to the peptidase M20A family.</text>
</comment>
<dbReference type="GO" id="GO:0006508">
    <property type="term" value="P:proteolysis"/>
    <property type="evidence" value="ECO:0007669"/>
    <property type="project" value="UniProtKB-KW"/>
</dbReference>
<keyword evidence="2" id="KW-0645">Protease</keyword>
<dbReference type="Gene3D" id="3.30.70.360">
    <property type="match status" value="1"/>
</dbReference>
<organism evidence="6 7">
    <name type="scientific">Cudoniella acicularis</name>
    <dbReference type="NCBI Taxonomy" id="354080"/>
    <lineage>
        <taxon>Eukaryota</taxon>
        <taxon>Fungi</taxon>
        <taxon>Dikarya</taxon>
        <taxon>Ascomycota</taxon>
        <taxon>Pezizomycotina</taxon>
        <taxon>Leotiomycetes</taxon>
        <taxon>Helotiales</taxon>
        <taxon>Tricladiaceae</taxon>
        <taxon>Cudoniella</taxon>
    </lineage>
</organism>
<accession>A0A8H4RCI7</accession>
<dbReference type="PANTHER" id="PTHR43270:SF4">
    <property type="entry name" value="CARNOSINE DIPEPTIDASE 2, ISOFORM A"/>
    <property type="match status" value="1"/>
</dbReference>
<evidence type="ECO:0000313" key="6">
    <source>
        <dbReference type="EMBL" id="KAF4627038.1"/>
    </source>
</evidence>
<keyword evidence="4" id="KW-0378">Hydrolase</keyword>
<evidence type="ECO:0000256" key="3">
    <source>
        <dbReference type="ARBA" id="ARBA00022723"/>
    </source>
</evidence>
<dbReference type="InterPro" id="IPR001128">
    <property type="entry name" value="Cyt_P450"/>
</dbReference>
<dbReference type="PANTHER" id="PTHR43270">
    <property type="entry name" value="BETA-ALA-HIS DIPEPTIDASE"/>
    <property type="match status" value="1"/>
</dbReference>
<sequence>MATGKLDLVFKKIGELAQKNFIDGRLKPAVKIPSISSARTPEGRQKVYDMTDFLEKQLKALKASVKRYPLGKQPDTDPILELPDVITAKYPVTYDSKKKTILTYGHYDVQPAGDGWKADPWTLQEKDKKLYGRGSTDDKGPVLAWLNALEAYQKVNADVPVNLLFCFEGIEESGSIGFAAFATNNPEDTLMHRFRYPSLTIHGIAGADATPDQTTTIYPKVTGKFSIRTVPSMDGNAVTNLTIHYLEQEFRKLGSRNMCKVKLFGESAPYWLGSPNDANFQAGKAATKRVYKTDPDLTREGGSIGVTLDLQKALGADKSIMLLPLVKFPSPWIPSSCKLHHVISIKESNSLDRLPGTTSWEGERKVSYEACRFAYIQALTKELGRYFTVLRLALPKATSGPAKWRQYIIPDKTVVFLNFWACRRDPEELQDPWNFSPERWLRTSEKLPHQFAFGYGSRMCVASHVSHNALYTVYLHLIAHFRIHPAEGETKESALGPLQRLIDIEATAPTPRTFKARFAPRDKAMLQNYILEAIGTGR</sequence>
<keyword evidence="5" id="KW-0408">Iron</keyword>
<dbReference type="EMBL" id="JAAMPI010001039">
    <property type="protein sequence ID" value="KAF4627038.1"/>
    <property type="molecule type" value="Genomic_DNA"/>
</dbReference>
<dbReference type="GO" id="GO:0016705">
    <property type="term" value="F:oxidoreductase activity, acting on paired donors, with incorporation or reduction of molecular oxygen"/>
    <property type="evidence" value="ECO:0007669"/>
    <property type="project" value="InterPro"/>
</dbReference>
<dbReference type="Gene3D" id="1.10.630.10">
    <property type="entry name" value="Cytochrome P450"/>
    <property type="match status" value="1"/>
</dbReference>
<dbReference type="PRINTS" id="PR00463">
    <property type="entry name" value="EP450I"/>
</dbReference>
<evidence type="ECO:0000313" key="7">
    <source>
        <dbReference type="Proteomes" id="UP000566819"/>
    </source>
</evidence>
<dbReference type="SUPFAM" id="SSF48264">
    <property type="entry name" value="Cytochrome P450"/>
    <property type="match status" value="1"/>
</dbReference>
<dbReference type="Pfam" id="PF00067">
    <property type="entry name" value="p450"/>
    <property type="match status" value="1"/>
</dbReference>
<dbReference type="Gene3D" id="3.40.630.10">
    <property type="entry name" value="Zn peptidases"/>
    <property type="match status" value="2"/>
</dbReference>
<evidence type="ECO:0008006" key="8">
    <source>
        <dbReference type="Google" id="ProtNLM"/>
    </source>
</evidence>
<dbReference type="InterPro" id="IPR036396">
    <property type="entry name" value="Cyt_P450_sf"/>
</dbReference>
<dbReference type="GO" id="GO:0004497">
    <property type="term" value="F:monooxygenase activity"/>
    <property type="evidence" value="ECO:0007669"/>
    <property type="project" value="InterPro"/>
</dbReference>
<keyword evidence="7" id="KW-1185">Reference proteome</keyword>
<comment type="caution">
    <text evidence="6">The sequence shown here is derived from an EMBL/GenBank/DDBJ whole genome shotgun (WGS) entry which is preliminary data.</text>
</comment>
<comment type="cofactor">
    <cofactor evidence="5">
        <name>heme</name>
        <dbReference type="ChEBI" id="CHEBI:30413"/>
    </cofactor>
</comment>
<proteinExistence type="inferred from homology"/>
<dbReference type="InterPro" id="IPR051458">
    <property type="entry name" value="Cyt/Met_Dipeptidase"/>
</dbReference>
<keyword evidence="5" id="KW-0349">Heme</keyword>